<feature type="region of interest" description="Disordered" evidence="1">
    <location>
        <begin position="1"/>
        <end position="36"/>
    </location>
</feature>
<name>A0ABV1I084_9FIRM</name>
<dbReference type="Proteomes" id="UP001470288">
    <property type="component" value="Unassembled WGS sequence"/>
</dbReference>
<proteinExistence type="predicted"/>
<sequence length="204" mass="21351">MKNLKAMNLQMYADPAPAPTPAPSPAPNPTPTPAPVEIDYDKLAQLISGKQAATEDSLLKGYFKQQGLSQEEMEQAIAAFKQQKAANTPDVGALQTQMTQAQAAAQQAQIQAAATLEAVALGIDAKSIPYILKLADFSQAIGQDGKINNETVNNALKKVLEDVPALKPQTAGGAGFIQVGNPGGSSNPQPSQEDQLASIFGNKK</sequence>
<protein>
    <recommendedName>
        <fullName evidence="4">DUF4355 domain-containing protein</fullName>
    </recommendedName>
</protein>
<gene>
    <name evidence="2" type="ORF">WMO62_05760</name>
</gene>
<comment type="caution">
    <text evidence="2">The sequence shown here is derived from an EMBL/GenBank/DDBJ whole genome shotgun (WGS) entry which is preliminary data.</text>
</comment>
<keyword evidence="3" id="KW-1185">Reference proteome</keyword>
<feature type="region of interest" description="Disordered" evidence="1">
    <location>
        <begin position="171"/>
        <end position="204"/>
    </location>
</feature>
<feature type="compositionally biased region" description="Polar residues" evidence="1">
    <location>
        <begin position="184"/>
        <end position="195"/>
    </location>
</feature>
<evidence type="ECO:0008006" key="4">
    <source>
        <dbReference type="Google" id="ProtNLM"/>
    </source>
</evidence>
<dbReference type="EMBL" id="JBBMFC010000008">
    <property type="protein sequence ID" value="MEQ2578353.1"/>
    <property type="molecule type" value="Genomic_DNA"/>
</dbReference>
<evidence type="ECO:0000313" key="2">
    <source>
        <dbReference type="EMBL" id="MEQ2578353.1"/>
    </source>
</evidence>
<dbReference type="RefSeq" id="WP_349144078.1">
    <property type="nucleotide sequence ID" value="NZ_JBBMFC010000008.1"/>
</dbReference>
<accession>A0ABV1I084</accession>
<reference evidence="2 3" key="1">
    <citation type="submission" date="2024-03" db="EMBL/GenBank/DDBJ databases">
        <title>Human intestinal bacterial collection.</title>
        <authorList>
            <person name="Pauvert C."/>
            <person name="Hitch T.C.A."/>
            <person name="Clavel T."/>
        </authorList>
    </citation>
    <scope>NUCLEOTIDE SEQUENCE [LARGE SCALE GENOMIC DNA]</scope>
    <source>
        <strain evidence="2 3">CLA-AA-H78B</strain>
    </source>
</reference>
<feature type="compositionally biased region" description="Pro residues" evidence="1">
    <location>
        <begin position="16"/>
        <end position="34"/>
    </location>
</feature>
<evidence type="ECO:0000313" key="3">
    <source>
        <dbReference type="Proteomes" id="UP001470288"/>
    </source>
</evidence>
<organism evidence="2 3">
    <name type="scientific">Hominiventricola aquisgranensis</name>
    <dbReference type="NCBI Taxonomy" id="3133164"/>
    <lineage>
        <taxon>Bacteria</taxon>
        <taxon>Bacillati</taxon>
        <taxon>Bacillota</taxon>
        <taxon>Clostridia</taxon>
        <taxon>Lachnospirales</taxon>
        <taxon>Lachnospiraceae</taxon>
        <taxon>Hominiventricola</taxon>
    </lineage>
</organism>
<evidence type="ECO:0000256" key="1">
    <source>
        <dbReference type="SAM" id="MobiDB-lite"/>
    </source>
</evidence>